<organism evidence="1 2">
    <name type="scientific">Candidatus Daviesbacteria bacterium RIFCSPLOWO2_01_FULL_40_24</name>
    <dbReference type="NCBI Taxonomy" id="1797787"/>
    <lineage>
        <taxon>Bacteria</taxon>
        <taxon>Candidatus Daviesiibacteriota</taxon>
    </lineage>
</organism>
<protein>
    <submittedName>
        <fullName evidence="1">Uncharacterized protein</fullName>
    </submittedName>
</protein>
<evidence type="ECO:0000313" key="1">
    <source>
        <dbReference type="EMBL" id="OGE65835.1"/>
    </source>
</evidence>
<comment type="caution">
    <text evidence="1">The sequence shown here is derived from an EMBL/GenBank/DDBJ whole genome shotgun (WGS) entry which is preliminary data.</text>
</comment>
<sequence length="87" mass="9756">MTEMGEWDSARRGNVLYAEGVVHLEDGLIERARVSFVEAYKVIKTSPVNDSFLGDVYRKLAIVEELDGHPLTADILNRQANKLLCAH</sequence>
<name>A0A1F5MKF4_9BACT</name>
<dbReference type="AlphaFoldDB" id="A0A1F5MKF4"/>
<dbReference type="EMBL" id="MFDO01000005">
    <property type="protein sequence ID" value="OGE65835.1"/>
    <property type="molecule type" value="Genomic_DNA"/>
</dbReference>
<reference evidence="1 2" key="1">
    <citation type="journal article" date="2016" name="Nat. Commun.">
        <title>Thousands of microbial genomes shed light on interconnected biogeochemical processes in an aquifer system.</title>
        <authorList>
            <person name="Anantharaman K."/>
            <person name="Brown C.T."/>
            <person name="Hug L.A."/>
            <person name="Sharon I."/>
            <person name="Castelle C.J."/>
            <person name="Probst A.J."/>
            <person name="Thomas B.C."/>
            <person name="Singh A."/>
            <person name="Wilkins M.J."/>
            <person name="Karaoz U."/>
            <person name="Brodie E.L."/>
            <person name="Williams K.H."/>
            <person name="Hubbard S.S."/>
            <person name="Banfield J.F."/>
        </authorList>
    </citation>
    <scope>NUCLEOTIDE SEQUENCE [LARGE SCALE GENOMIC DNA]</scope>
</reference>
<dbReference type="Proteomes" id="UP000178017">
    <property type="component" value="Unassembled WGS sequence"/>
</dbReference>
<proteinExistence type="predicted"/>
<accession>A0A1F5MKF4</accession>
<evidence type="ECO:0000313" key="2">
    <source>
        <dbReference type="Proteomes" id="UP000178017"/>
    </source>
</evidence>
<gene>
    <name evidence="1" type="ORF">A3B49_03485</name>
</gene>